<feature type="transmembrane region" description="Helical" evidence="6">
    <location>
        <begin position="103"/>
        <end position="125"/>
    </location>
</feature>
<keyword evidence="2" id="KW-1003">Cell membrane</keyword>
<dbReference type="GO" id="GO:0005886">
    <property type="term" value="C:plasma membrane"/>
    <property type="evidence" value="ECO:0007669"/>
    <property type="project" value="UniProtKB-SubCell"/>
</dbReference>
<reference evidence="8 9" key="1">
    <citation type="journal article" date="2016" name="Nat. Commun.">
        <title>Thousands of microbial genomes shed light on interconnected biogeochemical processes in an aquifer system.</title>
        <authorList>
            <person name="Anantharaman K."/>
            <person name="Brown C.T."/>
            <person name="Hug L.A."/>
            <person name="Sharon I."/>
            <person name="Castelle C.J."/>
            <person name="Probst A.J."/>
            <person name="Thomas B.C."/>
            <person name="Singh A."/>
            <person name="Wilkins M.J."/>
            <person name="Karaoz U."/>
            <person name="Brodie E.L."/>
            <person name="Williams K.H."/>
            <person name="Hubbard S.S."/>
            <person name="Banfield J.F."/>
        </authorList>
    </citation>
    <scope>NUCLEOTIDE SEQUENCE [LARGE SCALE GENOMIC DNA]</scope>
</reference>
<evidence type="ECO:0000313" key="9">
    <source>
        <dbReference type="Proteomes" id="UP000179037"/>
    </source>
</evidence>
<feature type="transmembrane region" description="Helical" evidence="6">
    <location>
        <begin position="48"/>
        <end position="65"/>
    </location>
</feature>
<evidence type="ECO:0000256" key="2">
    <source>
        <dbReference type="ARBA" id="ARBA00022475"/>
    </source>
</evidence>
<dbReference type="InterPro" id="IPR016174">
    <property type="entry name" value="Di-haem_cyt_TM"/>
</dbReference>
<evidence type="ECO:0000256" key="6">
    <source>
        <dbReference type="SAM" id="Phobius"/>
    </source>
</evidence>
<dbReference type="STRING" id="1817768.A3A87_10060"/>
<feature type="transmembrane region" description="Helical" evidence="6">
    <location>
        <begin position="19"/>
        <end position="36"/>
    </location>
</feature>
<dbReference type="Proteomes" id="UP000179037">
    <property type="component" value="Unassembled WGS sequence"/>
</dbReference>
<comment type="caution">
    <text evidence="8">The sequence shown here is derived from an EMBL/GenBank/DDBJ whole genome shotgun (WGS) entry which is preliminary data.</text>
</comment>
<dbReference type="InterPro" id="IPR051542">
    <property type="entry name" value="Hydrogenase_cytochrome"/>
</dbReference>
<evidence type="ECO:0000256" key="1">
    <source>
        <dbReference type="ARBA" id="ARBA00004651"/>
    </source>
</evidence>
<dbReference type="GO" id="GO:0009055">
    <property type="term" value="F:electron transfer activity"/>
    <property type="evidence" value="ECO:0007669"/>
    <property type="project" value="InterPro"/>
</dbReference>
<organism evidence="8 9">
    <name type="scientific">Candidatus Muproteobacteria bacterium RIFCSPLOWO2_01_FULL_60_18</name>
    <dbReference type="NCBI Taxonomy" id="1817768"/>
    <lineage>
        <taxon>Bacteria</taxon>
        <taxon>Pseudomonadati</taxon>
        <taxon>Pseudomonadota</taxon>
        <taxon>Candidatus Muproteobacteria</taxon>
    </lineage>
</organism>
<proteinExistence type="predicted"/>
<dbReference type="Gene3D" id="1.20.950.20">
    <property type="entry name" value="Transmembrane di-heme cytochromes, Chain C"/>
    <property type="match status" value="1"/>
</dbReference>
<dbReference type="InterPro" id="IPR011577">
    <property type="entry name" value="Cyt_b561_bac/Ni-Hgenase"/>
</dbReference>
<feature type="transmembrane region" description="Helical" evidence="6">
    <location>
        <begin position="181"/>
        <end position="199"/>
    </location>
</feature>
<dbReference type="AlphaFoldDB" id="A0A1F6TX76"/>
<evidence type="ECO:0000256" key="4">
    <source>
        <dbReference type="ARBA" id="ARBA00022989"/>
    </source>
</evidence>
<sequence>MNSPESPVFQREIKVWDPLVRLFHWSLVAAFAIAWLTGDDDSRWHELSGYVVVGLVAVRIIWGFVGTRYARFGDFVHSPAAIWGYTRDLLAGKARRYLGHNPLGGVMVVALLVALLATGLTGIVLKAAEEGSGPFASVSARVAGIGPEFITRAVADDDEKDGSGKNGEEFGEELHEFFTDLTLLLVGLHITGVLIGSLVHRENLIRAIFTGKKPA</sequence>
<dbReference type="EMBL" id="MFTC01000089">
    <property type="protein sequence ID" value="OGI49744.1"/>
    <property type="molecule type" value="Genomic_DNA"/>
</dbReference>
<evidence type="ECO:0000259" key="7">
    <source>
        <dbReference type="Pfam" id="PF01292"/>
    </source>
</evidence>
<gene>
    <name evidence="8" type="ORF">A3A87_10060</name>
</gene>
<evidence type="ECO:0000313" key="8">
    <source>
        <dbReference type="EMBL" id="OGI49744.1"/>
    </source>
</evidence>
<dbReference type="GO" id="GO:0020037">
    <property type="term" value="F:heme binding"/>
    <property type="evidence" value="ECO:0007669"/>
    <property type="project" value="TreeGrafter"/>
</dbReference>
<dbReference type="PANTHER" id="PTHR30485:SF2">
    <property type="entry name" value="BLL0597 PROTEIN"/>
    <property type="match status" value="1"/>
</dbReference>
<dbReference type="SUPFAM" id="SSF81342">
    <property type="entry name" value="Transmembrane di-heme cytochromes"/>
    <property type="match status" value="1"/>
</dbReference>
<protein>
    <recommendedName>
        <fullName evidence="7">Cytochrome b561 bacterial/Ni-hydrogenase domain-containing protein</fullName>
    </recommendedName>
</protein>
<comment type="subcellular location">
    <subcellularLocation>
        <location evidence="1">Cell membrane</location>
        <topology evidence="1">Multi-pass membrane protein</topology>
    </subcellularLocation>
</comment>
<evidence type="ECO:0000256" key="3">
    <source>
        <dbReference type="ARBA" id="ARBA00022692"/>
    </source>
</evidence>
<keyword evidence="3 6" id="KW-0812">Transmembrane</keyword>
<name>A0A1F6TX76_9PROT</name>
<dbReference type="GO" id="GO:0022904">
    <property type="term" value="P:respiratory electron transport chain"/>
    <property type="evidence" value="ECO:0007669"/>
    <property type="project" value="InterPro"/>
</dbReference>
<keyword evidence="5 6" id="KW-0472">Membrane</keyword>
<keyword evidence="4 6" id="KW-1133">Transmembrane helix</keyword>
<accession>A0A1F6TX76</accession>
<dbReference type="PANTHER" id="PTHR30485">
    <property type="entry name" value="NI/FE-HYDROGENASE 1 B-TYPE CYTOCHROME SUBUNIT"/>
    <property type="match status" value="1"/>
</dbReference>
<evidence type="ECO:0000256" key="5">
    <source>
        <dbReference type="ARBA" id="ARBA00023136"/>
    </source>
</evidence>
<feature type="domain" description="Cytochrome b561 bacterial/Ni-hydrogenase" evidence="7">
    <location>
        <begin position="15"/>
        <end position="211"/>
    </location>
</feature>
<dbReference type="Pfam" id="PF01292">
    <property type="entry name" value="Ni_hydr_CYTB"/>
    <property type="match status" value="1"/>
</dbReference>